<evidence type="ECO:0000256" key="4">
    <source>
        <dbReference type="ARBA" id="ARBA00022771"/>
    </source>
</evidence>
<evidence type="ECO:0000256" key="11">
    <source>
        <dbReference type="PROSITE-ProRule" id="PRU00042"/>
    </source>
</evidence>
<organism evidence="14">
    <name type="scientific">Hofstenia miamia</name>
    <name type="common">Three-banded panther worm</name>
    <dbReference type="NCBI Taxonomy" id="442651"/>
    <lineage>
        <taxon>Eukaryota</taxon>
        <taxon>Metazoa</taxon>
        <taxon>Xenacoelomorpha</taxon>
        <taxon>Acoelomorpha</taxon>
        <taxon>Acoela</taxon>
        <taxon>Hofsteniidae</taxon>
        <taxon>Hofstenia</taxon>
    </lineage>
</organism>
<evidence type="ECO:0000259" key="13">
    <source>
        <dbReference type="PROSITE" id="PS50157"/>
    </source>
</evidence>
<feature type="domain" description="C2H2-type" evidence="13">
    <location>
        <begin position="264"/>
        <end position="291"/>
    </location>
</feature>
<keyword evidence="3" id="KW-0677">Repeat</keyword>
<feature type="compositionally biased region" description="Low complexity" evidence="12">
    <location>
        <begin position="290"/>
        <end position="299"/>
    </location>
</feature>
<dbReference type="PANTHER" id="PTHR23235">
    <property type="entry name" value="KRUEPPEL-LIKE TRANSCRIPTION FACTOR"/>
    <property type="match status" value="1"/>
</dbReference>
<dbReference type="Pfam" id="PF00096">
    <property type="entry name" value="zf-C2H2"/>
    <property type="match status" value="2"/>
</dbReference>
<dbReference type="GO" id="GO:0005634">
    <property type="term" value="C:nucleus"/>
    <property type="evidence" value="ECO:0007669"/>
    <property type="project" value="UniProtKB-SubCell"/>
</dbReference>
<dbReference type="PROSITE" id="PS00028">
    <property type="entry name" value="ZINC_FINGER_C2H2_1"/>
    <property type="match status" value="3"/>
</dbReference>
<dbReference type="GO" id="GO:0000978">
    <property type="term" value="F:RNA polymerase II cis-regulatory region sequence-specific DNA binding"/>
    <property type="evidence" value="ECO:0007669"/>
    <property type="project" value="TreeGrafter"/>
</dbReference>
<feature type="region of interest" description="Disordered" evidence="12">
    <location>
        <begin position="278"/>
        <end position="344"/>
    </location>
</feature>
<dbReference type="InterPro" id="IPR013087">
    <property type="entry name" value="Znf_C2H2_type"/>
</dbReference>
<dbReference type="EMBL" id="MN275820">
    <property type="protein sequence ID" value="QFQ66878.1"/>
    <property type="molecule type" value="mRNA"/>
</dbReference>
<feature type="domain" description="C2H2-type" evidence="13">
    <location>
        <begin position="234"/>
        <end position="263"/>
    </location>
</feature>
<proteinExistence type="evidence at transcript level"/>
<dbReference type="CDD" id="cd22541">
    <property type="entry name" value="SP5_N"/>
    <property type="match status" value="1"/>
</dbReference>
<dbReference type="FunFam" id="3.30.160.60:FF:000014">
    <property type="entry name" value="Transcription factor Sp3"/>
    <property type="match status" value="1"/>
</dbReference>
<dbReference type="Gene3D" id="3.30.160.60">
    <property type="entry name" value="Classic Zinc Finger"/>
    <property type="match status" value="3"/>
</dbReference>
<dbReference type="PROSITE" id="PS50157">
    <property type="entry name" value="ZINC_FINGER_C2H2_2"/>
    <property type="match status" value="3"/>
</dbReference>
<name>A0A5P8I4J8_HOFMI</name>
<keyword evidence="7" id="KW-0238">DNA-binding</keyword>
<keyword evidence="6" id="KW-0805">Transcription regulation</keyword>
<dbReference type="FunFam" id="3.30.160.60:FF:000026">
    <property type="entry name" value="Transcription factor Sp3"/>
    <property type="match status" value="1"/>
</dbReference>
<dbReference type="AlphaFoldDB" id="A0A5P8I4J8"/>
<dbReference type="GO" id="GO:0008270">
    <property type="term" value="F:zinc ion binding"/>
    <property type="evidence" value="ECO:0007669"/>
    <property type="project" value="UniProtKB-KW"/>
</dbReference>
<keyword evidence="4 11" id="KW-0863">Zinc-finger</keyword>
<dbReference type="GO" id="GO:0000981">
    <property type="term" value="F:DNA-binding transcription factor activity, RNA polymerase II-specific"/>
    <property type="evidence" value="ECO:0007669"/>
    <property type="project" value="TreeGrafter"/>
</dbReference>
<evidence type="ECO:0000256" key="8">
    <source>
        <dbReference type="ARBA" id="ARBA00023163"/>
    </source>
</evidence>
<dbReference type="SMART" id="SM00355">
    <property type="entry name" value="ZnF_C2H2"/>
    <property type="match status" value="3"/>
</dbReference>
<evidence type="ECO:0000256" key="9">
    <source>
        <dbReference type="ARBA" id="ARBA00023242"/>
    </source>
</evidence>
<keyword evidence="2" id="KW-0479">Metal-binding</keyword>
<evidence type="ECO:0000256" key="6">
    <source>
        <dbReference type="ARBA" id="ARBA00023015"/>
    </source>
</evidence>
<feature type="domain" description="C2H2-type" evidence="13">
    <location>
        <begin position="204"/>
        <end position="233"/>
    </location>
</feature>
<evidence type="ECO:0000256" key="1">
    <source>
        <dbReference type="ARBA" id="ARBA00004123"/>
    </source>
</evidence>
<keyword evidence="9" id="KW-0539">Nucleus</keyword>
<evidence type="ECO:0000256" key="7">
    <source>
        <dbReference type="ARBA" id="ARBA00023125"/>
    </source>
</evidence>
<feature type="compositionally biased region" description="Acidic residues" evidence="12">
    <location>
        <begin position="325"/>
        <end position="344"/>
    </location>
</feature>
<dbReference type="PANTHER" id="PTHR23235:SF29">
    <property type="entry name" value="TRANSCRIPTION FACTOR SP5"/>
    <property type="match status" value="1"/>
</dbReference>
<evidence type="ECO:0000256" key="5">
    <source>
        <dbReference type="ARBA" id="ARBA00022833"/>
    </source>
</evidence>
<evidence type="ECO:0000256" key="2">
    <source>
        <dbReference type="ARBA" id="ARBA00022723"/>
    </source>
</evidence>
<evidence type="ECO:0000256" key="12">
    <source>
        <dbReference type="SAM" id="MobiDB-lite"/>
    </source>
</evidence>
<evidence type="ECO:0000313" key="14">
    <source>
        <dbReference type="EMBL" id="QFQ66878.1"/>
    </source>
</evidence>
<accession>A0A5P8I4J8</accession>
<sequence>MTTSNERFFQPWLAVNTSAALSAMANTLHQHKKDILSTNQNPGSYILPPPPPLECPPNFFSNRHYIQQFEVIRQAALFSSPFANLLTQPINTSPSGKPSPEPMKLSPNSSDDENKWWSIQPPVKTLLLPNGQPVDASLAAMFLRHKESGNFSRDQSQLMRLLYSQSAVAVPTTTRRCRRCRCPNCQNSSNSGTNNGGVAKKKVHVCHIAGCAKVYGKTSHLKAHLRWHAGERPFVCNWLFCGKSFTRSDELQRHLRTHTGEKRFVCDDCGKRFMRSDHLSKHSKTHANRRNNNNNTSSKLTEHSKEELSSSLLHTTDLITKPTDDESEQSSDESEDFELINVDE</sequence>
<comment type="subcellular location">
    <subcellularLocation>
        <location evidence="1">Nucleus</location>
    </subcellularLocation>
</comment>
<dbReference type="InterPro" id="IPR036236">
    <property type="entry name" value="Znf_C2H2_sf"/>
</dbReference>
<feature type="region of interest" description="Disordered" evidence="12">
    <location>
        <begin position="89"/>
        <end position="113"/>
    </location>
</feature>
<keyword evidence="5" id="KW-0862">Zinc</keyword>
<reference evidence="14" key="1">
    <citation type="journal article" date="2019" name="PLoS Genet.">
        <title>A small set of conserved genes, including sp5 and Hox, are activated by Wnt signaling in the posterior of planarians and acoels.</title>
        <authorList>
            <person name="Tewari A.G."/>
            <person name="Owen J.H."/>
            <person name="Petersen C.P."/>
            <person name="Wagner D.E."/>
            <person name="Reddien P.W."/>
        </authorList>
    </citation>
    <scope>NUCLEOTIDE SEQUENCE</scope>
</reference>
<protein>
    <submittedName>
        <fullName evidence="14">Sp5 protein</fullName>
    </submittedName>
</protein>
<keyword evidence="8" id="KW-0804">Transcription</keyword>
<evidence type="ECO:0000256" key="3">
    <source>
        <dbReference type="ARBA" id="ARBA00022737"/>
    </source>
</evidence>
<dbReference type="SUPFAM" id="SSF57667">
    <property type="entry name" value="beta-beta-alpha zinc fingers"/>
    <property type="match status" value="2"/>
</dbReference>
<evidence type="ECO:0000256" key="10">
    <source>
        <dbReference type="ARBA" id="ARBA00038409"/>
    </source>
</evidence>
<comment type="similarity">
    <text evidence="10">Belongs to the Sp1 C2H2-type zinc-finger protein family.</text>
</comment>